<dbReference type="AlphaFoldDB" id="A0A0A9CSH2"/>
<reference evidence="2" key="2">
    <citation type="journal article" date="2015" name="Data Brief">
        <title>Shoot transcriptome of the giant reed, Arundo donax.</title>
        <authorList>
            <person name="Barrero R.A."/>
            <person name="Guerrero F.D."/>
            <person name="Moolhuijzen P."/>
            <person name="Goolsby J.A."/>
            <person name="Tidwell J."/>
            <person name="Bellgard S.E."/>
            <person name="Bellgard M.I."/>
        </authorList>
    </citation>
    <scope>NUCLEOTIDE SEQUENCE</scope>
    <source>
        <tissue evidence="2">Shoot tissue taken approximately 20 cm above the soil surface</tissue>
    </source>
</reference>
<dbReference type="EMBL" id="GBRH01220517">
    <property type="protein sequence ID" value="JAD77378.1"/>
    <property type="molecule type" value="Transcribed_RNA"/>
</dbReference>
<keyword evidence="1" id="KW-1133">Transmembrane helix</keyword>
<evidence type="ECO:0000313" key="2">
    <source>
        <dbReference type="EMBL" id="JAD77378.1"/>
    </source>
</evidence>
<feature type="transmembrane region" description="Helical" evidence="1">
    <location>
        <begin position="49"/>
        <end position="72"/>
    </location>
</feature>
<evidence type="ECO:0000256" key="1">
    <source>
        <dbReference type="SAM" id="Phobius"/>
    </source>
</evidence>
<proteinExistence type="predicted"/>
<reference evidence="2" key="1">
    <citation type="submission" date="2014-09" db="EMBL/GenBank/DDBJ databases">
        <authorList>
            <person name="Magalhaes I.L.F."/>
            <person name="Oliveira U."/>
            <person name="Santos F.R."/>
            <person name="Vidigal T.H.D.A."/>
            <person name="Brescovit A.D."/>
            <person name="Santos A.J."/>
        </authorList>
    </citation>
    <scope>NUCLEOTIDE SEQUENCE</scope>
    <source>
        <tissue evidence="2">Shoot tissue taken approximately 20 cm above the soil surface</tissue>
    </source>
</reference>
<name>A0A0A9CSH2_ARUDO</name>
<protein>
    <submittedName>
        <fullName evidence="2">Uncharacterized protein</fullName>
    </submittedName>
</protein>
<keyword evidence="1" id="KW-0472">Membrane</keyword>
<accession>A0A0A9CSH2</accession>
<keyword evidence="1" id="KW-0812">Transmembrane</keyword>
<organism evidence="2">
    <name type="scientific">Arundo donax</name>
    <name type="common">Giant reed</name>
    <name type="synonym">Donax arundinaceus</name>
    <dbReference type="NCBI Taxonomy" id="35708"/>
    <lineage>
        <taxon>Eukaryota</taxon>
        <taxon>Viridiplantae</taxon>
        <taxon>Streptophyta</taxon>
        <taxon>Embryophyta</taxon>
        <taxon>Tracheophyta</taxon>
        <taxon>Spermatophyta</taxon>
        <taxon>Magnoliopsida</taxon>
        <taxon>Liliopsida</taxon>
        <taxon>Poales</taxon>
        <taxon>Poaceae</taxon>
        <taxon>PACMAD clade</taxon>
        <taxon>Arundinoideae</taxon>
        <taxon>Arundineae</taxon>
        <taxon>Arundo</taxon>
    </lineage>
</organism>
<sequence>MHKSRRNINETRGIAPRPLAQVWSRALTYFLRSAGKAARKTADALTRCIVNAIICSSVISVIICSALARYILIRSPCLFHDLVIISSLIVSFFPPKLGPPSNWRRTLSMCFRTKCITLSSTLPDMTLNFGAESSP</sequence>